<keyword evidence="1" id="KW-0479">Metal-binding</keyword>
<dbReference type="RefSeq" id="XP_014175893.1">
    <property type="nucleotide sequence ID" value="XM_014320418.1"/>
</dbReference>
<dbReference type="STRING" id="655863.F0X706"/>
<protein>
    <recommendedName>
        <fullName evidence="3">C2H2-type domain-containing protein</fullName>
    </recommendedName>
</protein>
<feature type="domain" description="C2H2-type" evidence="3">
    <location>
        <begin position="419"/>
        <end position="446"/>
    </location>
</feature>
<feature type="compositionally biased region" description="Polar residues" evidence="2">
    <location>
        <begin position="148"/>
        <end position="172"/>
    </location>
</feature>
<dbReference type="Proteomes" id="UP000007796">
    <property type="component" value="Unassembled WGS sequence"/>
</dbReference>
<reference evidence="4 5" key="1">
    <citation type="journal article" date="2011" name="Proc. Natl. Acad. Sci. U.S.A.">
        <title>Genome and transcriptome analyses of the mountain pine beetle-fungal symbiont Grosmannia clavigera, a lodgepole pine pathogen.</title>
        <authorList>
            <person name="DiGuistini S."/>
            <person name="Wang Y."/>
            <person name="Liao N.Y."/>
            <person name="Taylor G."/>
            <person name="Tanguay P."/>
            <person name="Feau N."/>
            <person name="Henrissat B."/>
            <person name="Chan S.K."/>
            <person name="Hesse-Orce U."/>
            <person name="Alamouti S.M."/>
            <person name="Tsui C.K.M."/>
            <person name="Docking R.T."/>
            <person name="Levasseur A."/>
            <person name="Haridas S."/>
            <person name="Robertson G."/>
            <person name="Birol I."/>
            <person name="Holt R.A."/>
            <person name="Marra M.A."/>
            <person name="Hamelin R.C."/>
            <person name="Hirst M."/>
            <person name="Jones S.J.M."/>
            <person name="Bohlmann J."/>
            <person name="Breuil C."/>
        </authorList>
    </citation>
    <scope>NUCLEOTIDE SEQUENCE [LARGE SCALE GENOMIC DNA]</scope>
    <source>
        <strain evidence="5">kw1407 / UAMH 11150</strain>
    </source>
</reference>
<sequence>MDMKLDYCSLVDTQVRQAHYGPSVHHDSFSSASASSASFGPFSPASEQTSSSDHRLGSMGSCNFEAGTSAGSFSGLPMVDQLETAPSSSSMPNFFASLEMQQAQANMVAAAATVAPHMTSGYMSTSAFPQPPATPGRNSSTSSHNSSPITPANMLSSYPSSVTTPDSASPHHQNMLCGAGSSDAYFADMQHQNHRHQTIQHHGVHQQQQAYHTAHQQHVYREQQSPVYNIMATPSPAHSLRIENSTSPTDFMFNGNGRVESPIRDYFGERSANLPPLPPSATLPSSIVKNELVERYSSPEDADSTNLARRYSTASSVSSYASTNMAMHRQYSRMGDVRRNSEALQRISNRQYDYSSYANGSASPAAGGGHLVVRNGIRVSRVASGAFKCIVSGCPSRPFKRSEHLKRHVTTHHENKDTFPCEFCGRSFNRKDNWRSHLKLHTISRGKNARTDYFAKAVQVYNEEMRKVSKCRPRKEKLVHDE</sequence>
<dbReference type="Gene3D" id="3.30.160.60">
    <property type="entry name" value="Classic Zinc Finger"/>
    <property type="match status" value="2"/>
</dbReference>
<dbReference type="AlphaFoldDB" id="F0X706"/>
<dbReference type="SMART" id="SM00355">
    <property type="entry name" value="ZnF_C2H2"/>
    <property type="match status" value="2"/>
</dbReference>
<feature type="compositionally biased region" description="Low complexity" evidence="2">
    <location>
        <begin position="138"/>
        <end position="147"/>
    </location>
</feature>
<dbReference type="GeneID" id="25980198"/>
<proteinExistence type="predicted"/>
<accession>F0X706</accession>
<evidence type="ECO:0000259" key="3">
    <source>
        <dbReference type="PROSITE" id="PS50157"/>
    </source>
</evidence>
<evidence type="ECO:0000256" key="1">
    <source>
        <dbReference type="PROSITE-ProRule" id="PRU00042"/>
    </source>
</evidence>
<dbReference type="GO" id="GO:0008270">
    <property type="term" value="F:zinc ion binding"/>
    <property type="evidence" value="ECO:0007669"/>
    <property type="project" value="UniProtKB-KW"/>
</dbReference>
<keyword evidence="1" id="KW-0862">Zinc</keyword>
<organism evidence="5">
    <name type="scientific">Grosmannia clavigera (strain kw1407 / UAMH 11150)</name>
    <name type="common">Blue stain fungus</name>
    <name type="synonym">Graphiocladiella clavigera</name>
    <dbReference type="NCBI Taxonomy" id="655863"/>
    <lineage>
        <taxon>Eukaryota</taxon>
        <taxon>Fungi</taxon>
        <taxon>Dikarya</taxon>
        <taxon>Ascomycota</taxon>
        <taxon>Pezizomycotina</taxon>
        <taxon>Sordariomycetes</taxon>
        <taxon>Sordariomycetidae</taxon>
        <taxon>Ophiostomatales</taxon>
        <taxon>Ophiostomataceae</taxon>
        <taxon>Leptographium</taxon>
    </lineage>
</organism>
<gene>
    <name evidence="4" type="ORF">CMQ_6732</name>
</gene>
<dbReference type="HOGENOM" id="CLU_566259_0_0_1"/>
<dbReference type="InterPro" id="IPR036236">
    <property type="entry name" value="Znf_C2H2_sf"/>
</dbReference>
<dbReference type="EMBL" id="GL629729">
    <property type="protein sequence ID" value="EFX06411.1"/>
    <property type="molecule type" value="Genomic_DNA"/>
</dbReference>
<dbReference type="PROSITE" id="PS50157">
    <property type="entry name" value="ZINC_FINGER_C2H2_2"/>
    <property type="match status" value="1"/>
</dbReference>
<keyword evidence="1" id="KW-0863">Zinc-finger</keyword>
<keyword evidence="5" id="KW-1185">Reference proteome</keyword>
<dbReference type="eggNOG" id="KOG1721">
    <property type="taxonomic scope" value="Eukaryota"/>
</dbReference>
<dbReference type="Pfam" id="PF13894">
    <property type="entry name" value="zf-C2H2_4"/>
    <property type="match status" value="1"/>
</dbReference>
<evidence type="ECO:0000313" key="5">
    <source>
        <dbReference type="Proteomes" id="UP000007796"/>
    </source>
</evidence>
<evidence type="ECO:0000256" key="2">
    <source>
        <dbReference type="SAM" id="MobiDB-lite"/>
    </source>
</evidence>
<dbReference type="SUPFAM" id="SSF57667">
    <property type="entry name" value="beta-beta-alpha zinc fingers"/>
    <property type="match status" value="1"/>
</dbReference>
<name>F0X706_GROCL</name>
<dbReference type="OrthoDB" id="10018191at2759"/>
<dbReference type="PROSITE" id="PS00028">
    <property type="entry name" value="ZINC_FINGER_C2H2_1"/>
    <property type="match status" value="1"/>
</dbReference>
<evidence type="ECO:0000313" key="4">
    <source>
        <dbReference type="EMBL" id="EFX06411.1"/>
    </source>
</evidence>
<dbReference type="InterPro" id="IPR013087">
    <property type="entry name" value="Znf_C2H2_type"/>
</dbReference>
<feature type="region of interest" description="Disordered" evidence="2">
    <location>
        <begin position="123"/>
        <end position="176"/>
    </location>
</feature>
<dbReference type="InParanoid" id="F0X706"/>